<protein>
    <recommendedName>
        <fullName evidence="4">DUF3784 domain-containing protein</fullName>
    </recommendedName>
</protein>
<dbReference type="STRING" id="1561.NPD11_629"/>
<dbReference type="InterPro" id="IPR017259">
    <property type="entry name" value="UCP037672"/>
</dbReference>
<organism evidence="2 3">
    <name type="scientific">Clostridium baratii str. Sullivan</name>
    <dbReference type="NCBI Taxonomy" id="1415775"/>
    <lineage>
        <taxon>Bacteria</taxon>
        <taxon>Bacillati</taxon>
        <taxon>Bacillota</taxon>
        <taxon>Clostridia</taxon>
        <taxon>Eubacteriales</taxon>
        <taxon>Clostridiaceae</taxon>
        <taxon>Clostridium</taxon>
    </lineage>
</organism>
<reference evidence="2 3" key="1">
    <citation type="journal article" date="2015" name="Infect. Genet. Evol.">
        <title>Genomic sequences of six botulinum neurotoxin-producing strains representing three clostridial species illustrate the mobility and diversity of botulinum neurotoxin genes.</title>
        <authorList>
            <person name="Smith T.J."/>
            <person name="Hill K.K."/>
            <person name="Xie G."/>
            <person name="Foley B.T."/>
            <person name="Williamson C.H."/>
            <person name="Foster J.T."/>
            <person name="Johnson S.L."/>
            <person name="Chertkov O."/>
            <person name="Teshima H."/>
            <person name="Gibbons H.S."/>
            <person name="Johnsky L.A."/>
            <person name="Karavis M.A."/>
            <person name="Smith L.A."/>
        </authorList>
    </citation>
    <scope>NUCLEOTIDE SEQUENCE [LARGE SCALE GENOMIC DNA]</scope>
    <source>
        <strain evidence="2">Sullivan</strain>
    </source>
</reference>
<feature type="transmembrane region" description="Helical" evidence="1">
    <location>
        <begin position="74"/>
        <end position="90"/>
    </location>
</feature>
<keyword evidence="3" id="KW-1185">Reference proteome</keyword>
<proteinExistence type="predicted"/>
<evidence type="ECO:0000313" key="2">
    <source>
        <dbReference type="EMBL" id="AIY82774.1"/>
    </source>
</evidence>
<keyword evidence="1" id="KW-0472">Membrane</keyword>
<evidence type="ECO:0008006" key="4">
    <source>
        <dbReference type="Google" id="ProtNLM"/>
    </source>
</evidence>
<dbReference type="Proteomes" id="UP000030635">
    <property type="component" value="Chromosome"/>
</dbReference>
<evidence type="ECO:0000313" key="3">
    <source>
        <dbReference type="Proteomes" id="UP000030635"/>
    </source>
</evidence>
<dbReference type="HOGENOM" id="CLU_2272440_0_0_9"/>
<keyword evidence="1" id="KW-0812">Transmembrane</keyword>
<dbReference type="Pfam" id="PF12650">
    <property type="entry name" value="DUF3784"/>
    <property type="match status" value="1"/>
</dbReference>
<name>A0A0A7FT36_9CLOT</name>
<dbReference type="AlphaFoldDB" id="A0A0A7FT36"/>
<feature type="transmembrane region" description="Helical" evidence="1">
    <location>
        <begin position="6"/>
        <end position="29"/>
    </location>
</feature>
<evidence type="ECO:0000256" key="1">
    <source>
        <dbReference type="SAM" id="Phobius"/>
    </source>
</evidence>
<gene>
    <name evidence="2" type="ORF">U729_2393</name>
</gene>
<accession>A0A0A7FT36</accession>
<keyword evidence="1" id="KW-1133">Transmembrane helix</keyword>
<dbReference type="RefSeq" id="WP_039315289.1">
    <property type="nucleotide sequence ID" value="NZ_CP006905.1"/>
</dbReference>
<sequence>MDMMELGNVLFILLLAAVFWIFKPIRLIAGFMFESDEKINKYNKDKVCKCISIWLVCLSLLMVASSYFKMDSGTELLITIVMVIVLLVVLNSKKMKSNKGVV</sequence>
<dbReference type="KEGG" id="cbv:U729_2393"/>
<feature type="transmembrane region" description="Helical" evidence="1">
    <location>
        <begin position="50"/>
        <end position="68"/>
    </location>
</feature>
<dbReference type="EMBL" id="CP006905">
    <property type="protein sequence ID" value="AIY82774.1"/>
    <property type="molecule type" value="Genomic_DNA"/>
</dbReference>